<accession>A0A0F6Z862</accession>
<dbReference type="Proteomes" id="UP000034037">
    <property type="component" value="Chromosome"/>
</dbReference>
<dbReference type="AlphaFoldDB" id="A0A0F6Z862"/>
<dbReference type="PATRIC" id="fig|92706.3.peg.2979"/>
<dbReference type="EMBL" id="CP011309">
    <property type="protein sequence ID" value="AKF28593.1"/>
    <property type="molecule type" value="Genomic_DNA"/>
</dbReference>
<gene>
    <name evidence="3" type="ORF">YH66_14195</name>
</gene>
<name>A0A0F6Z862_9CORY</name>
<evidence type="ECO:0000313" key="4">
    <source>
        <dbReference type="Proteomes" id="UP000034037"/>
    </source>
</evidence>
<dbReference type="HOGENOM" id="CLU_1044567_0_0_11"/>
<keyword evidence="4" id="KW-1185">Reference proteome</keyword>
<evidence type="ECO:0000256" key="1">
    <source>
        <dbReference type="SAM" id="MobiDB-lite"/>
    </source>
</evidence>
<organism evidence="3 4">
    <name type="scientific">[Brevibacterium] flavum</name>
    <dbReference type="NCBI Taxonomy" id="92706"/>
    <lineage>
        <taxon>Bacteria</taxon>
        <taxon>Bacillati</taxon>
        <taxon>Actinomycetota</taxon>
        <taxon>Actinomycetes</taxon>
        <taxon>Mycobacteriales</taxon>
        <taxon>Corynebacteriaceae</taxon>
        <taxon>Corynebacterium</taxon>
    </lineage>
</organism>
<keyword evidence="2" id="KW-0732">Signal</keyword>
<feature type="chain" id="PRO_5002513363" description="Sensor domain-containing protein" evidence="2">
    <location>
        <begin position="29"/>
        <end position="266"/>
    </location>
</feature>
<reference evidence="3 4" key="1">
    <citation type="submission" date="2015-04" db="EMBL/GenBank/DDBJ databases">
        <title>Complete Genome Sequence of Brevibacterium flavum ATCC 15168.</title>
        <authorList>
            <person name="Ahn J."/>
            <person name="Park G."/>
            <person name="Jeon W."/>
            <person name="Jang Y."/>
            <person name="Jang M."/>
            <person name="Lee H."/>
            <person name="Lee H."/>
        </authorList>
    </citation>
    <scope>NUCLEOTIDE SEQUENCE [LARGE SCALE GENOMIC DNA]</scope>
    <source>
        <strain evidence="3 4">ATCC 15168</strain>
    </source>
</reference>
<evidence type="ECO:0008006" key="5">
    <source>
        <dbReference type="Google" id="ProtNLM"/>
    </source>
</evidence>
<evidence type="ECO:0000313" key="3">
    <source>
        <dbReference type="EMBL" id="AKF28593.1"/>
    </source>
</evidence>
<proteinExistence type="predicted"/>
<dbReference type="PROSITE" id="PS51257">
    <property type="entry name" value="PROKAR_LIPOPROTEIN"/>
    <property type="match status" value="1"/>
</dbReference>
<feature type="signal peptide" evidence="2">
    <location>
        <begin position="1"/>
        <end position="28"/>
    </location>
</feature>
<feature type="region of interest" description="Disordered" evidence="1">
    <location>
        <begin position="34"/>
        <end position="57"/>
    </location>
</feature>
<protein>
    <recommendedName>
        <fullName evidence="5">Sensor domain-containing protein</fullName>
    </recommendedName>
</protein>
<evidence type="ECO:0000256" key="2">
    <source>
        <dbReference type="SAM" id="SignalP"/>
    </source>
</evidence>
<sequence length="266" mass="27358">MRLNYRCAVATILPMTLFTLTACSGDSAATKAGETAETTSSVSSESTSSEQPSTAPLSEIIVDASVAPVGFEYIPPAAEGEPSLAELLGAEDPEAGLPIDINTFNPPQCAGVHMDSLTVLDWMMEPTDTTATASYANPNNDNEAIFVKVTSSPADPETFPADMSECAEISRDMSGDGEQGTLYYAASPADFSVDGAEVLVAAHVSLTGASMSGIPLEAEGIGQGFHLVTATVDDLTFTIAAADTLAVDAVSTIAHEQAARIAAARS</sequence>
<feature type="compositionally biased region" description="Low complexity" evidence="1">
    <location>
        <begin position="34"/>
        <end position="54"/>
    </location>
</feature>